<keyword evidence="1" id="KW-1133">Transmembrane helix</keyword>
<sequence>MISENTLSCCRRGKLAKILLSLTVSVFTSVCLYGLPFLVSCTKCDSSLSNSECSTTGRTGNYKNDIMQFNLLTKTKHEI</sequence>
<protein>
    <submittedName>
        <fullName evidence="2">GlimmerM protein 62</fullName>
    </submittedName>
</protein>
<keyword evidence="1" id="KW-0812">Transmembrane</keyword>
<reference evidence="2" key="1">
    <citation type="journal article" date="2006" name="Mol. Genet. Genomics">
        <title>A complete physical map of a wild beet (Beta procumbens) translocation in sugar beet.</title>
        <authorList>
            <person name="Schulte D."/>
            <person name="Cai D."/>
            <person name="Kleine M."/>
            <person name="Fan L."/>
            <person name="Wang S."/>
            <person name="Jung C."/>
        </authorList>
    </citation>
    <scope>NUCLEOTIDE SEQUENCE</scope>
</reference>
<dbReference type="AlphaFoldDB" id="Q20CE2"/>
<proteinExistence type="predicted"/>
<dbReference type="EMBL" id="DQ374051">
    <property type="protein sequence ID" value="ABD83283.1"/>
    <property type="molecule type" value="Genomic_DNA"/>
</dbReference>
<name>Q20CE2_BETVU</name>
<keyword evidence="1" id="KW-0472">Membrane</keyword>
<organism evidence="2">
    <name type="scientific">Beta vulgaris</name>
    <name type="common">Sugar beet</name>
    <dbReference type="NCBI Taxonomy" id="161934"/>
    <lineage>
        <taxon>Eukaryota</taxon>
        <taxon>Viridiplantae</taxon>
        <taxon>Streptophyta</taxon>
        <taxon>Embryophyta</taxon>
        <taxon>Tracheophyta</taxon>
        <taxon>Spermatophyta</taxon>
        <taxon>Magnoliopsida</taxon>
        <taxon>eudicotyledons</taxon>
        <taxon>Gunneridae</taxon>
        <taxon>Pentapetalae</taxon>
        <taxon>Caryophyllales</taxon>
        <taxon>Chenopodiaceae</taxon>
        <taxon>Betoideae</taxon>
        <taxon>Beta</taxon>
    </lineage>
</organism>
<evidence type="ECO:0000313" key="2">
    <source>
        <dbReference type="EMBL" id="ABD83283.1"/>
    </source>
</evidence>
<evidence type="ECO:0000256" key="1">
    <source>
        <dbReference type="SAM" id="Phobius"/>
    </source>
</evidence>
<accession>Q20CE2</accession>
<feature type="transmembrane region" description="Helical" evidence="1">
    <location>
        <begin position="18"/>
        <end position="39"/>
    </location>
</feature>